<evidence type="ECO:0000313" key="1">
    <source>
        <dbReference type="EMBL" id="MBK1871175.1"/>
    </source>
</evidence>
<evidence type="ECO:0000313" key="2">
    <source>
        <dbReference type="Proteomes" id="UP000616151"/>
    </source>
</evidence>
<protein>
    <submittedName>
        <fullName evidence="1">NAD(P)-dependent oxidoreductase</fullName>
    </submittedName>
</protein>
<name>A0ACC5REU2_9HYPH</name>
<comment type="caution">
    <text evidence="1">The sequence shown here is derived from an EMBL/GenBank/DDBJ whole genome shotgun (WGS) entry which is preliminary data.</text>
</comment>
<organism evidence="1 2">
    <name type="scientific">Taklimakanibacter albus</name>
    <dbReference type="NCBI Taxonomy" id="2800327"/>
    <lineage>
        <taxon>Bacteria</taxon>
        <taxon>Pseudomonadati</taxon>
        <taxon>Pseudomonadota</taxon>
        <taxon>Alphaproteobacteria</taxon>
        <taxon>Hyphomicrobiales</taxon>
        <taxon>Aestuariivirgaceae</taxon>
        <taxon>Taklimakanibacter</taxon>
    </lineage>
</organism>
<sequence>MTKKKIGLIGAGLMGHGIGKNIVTKGYELTVLAHRNRAPIDDLIAKGAKEAKSPREVAEKSDVVFLCVTGSPQVEETLFRKDGLLEGIRPGMIIADCSTAEPSSTLKVAAAIEAKGAHFVDTPLVRTPKEAEEGKLGVMTGGDEKILAEIRPVIECFADTIIHAGGVGAGHTLKLINNYIAIGTAAVVAEGIAAGLKAKVDMQALNDIAMAGGARSVMFERLIKVPLADDDSAAKFAIDNARKDVRYYTTMTQAMPLSSFVAEAVHQTLVLGSTHGYGDKYVPRLVNLMCQLNGVKL</sequence>
<proteinExistence type="predicted"/>
<accession>A0ACC5REU2</accession>
<dbReference type="EMBL" id="JAENHL010000008">
    <property type="protein sequence ID" value="MBK1871175.1"/>
    <property type="molecule type" value="Genomic_DNA"/>
</dbReference>
<keyword evidence="2" id="KW-1185">Reference proteome</keyword>
<gene>
    <name evidence="1" type="ORF">JHL16_32715</name>
</gene>
<dbReference type="Proteomes" id="UP000616151">
    <property type="component" value="Unassembled WGS sequence"/>
</dbReference>
<reference evidence="1" key="1">
    <citation type="submission" date="2021-01" db="EMBL/GenBank/DDBJ databases">
        <authorList>
            <person name="Sun Q."/>
        </authorList>
    </citation>
    <scope>NUCLEOTIDE SEQUENCE</scope>
    <source>
        <strain evidence="1">YIM B02566</strain>
    </source>
</reference>